<dbReference type="InterPro" id="IPR001619">
    <property type="entry name" value="Sec1-like"/>
</dbReference>
<dbReference type="Gene3D" id="3.40.50.1910">
    <property type="match status" value="1"/>
</dbReference>
<protein>
    <submittedName>
        <fullName evidence="2">(California timema) hypothetical protein</fullName>
    </submittedName>
</protein>
<dbReference type="AlphaFoldDB" id="A0A7R9J0F9"/>
<dbReference type="Gene3D" id="3.40.50.2060">
    <property type="match status" value="1"/>
</dbReference>
<dbReference type="EMBL" id="OE180017">
    <property type="protein sequence ID" value="CAD7570353.1"/>
    <property type="molecule type" value="Genomic_DNA"/>
</dbReference>
<dbReference type="Pfam" id="PF00995">
    <property type="entry name" value="Sec1"/>
    <property type="match status" value="1"/>
</dbReference>
<dbReference type="SUPFAM" id="SSF56815">
    <property type="entry name" value="Sec1/munc18-like (SM) proteins"/>
    <property type="match status" value="1"/>
</dbReference>
<dbReference type="Gene3D" id="1.25.40.850">
    <property type="match status" value="1"/>
</dbReference>
<comment type="similarity">
    <text evidence="1">Belongs to the STXBP/unc-18/SEC1 family.</text>
</comment>
<accession>A0A7R9J0F9</accession>
<evidence type="ECO:0000313" key="2">
    <source>
        <dbReference type="EMBL" id="CAD7570353.1"/>
    </source>
</evidence>
<dbReference type="InterPro" id="IPR043155">
    <property type="entry name" value="VPS33_dom3b"/>
</dbReference>
<organism evidence="2">
    <name type="scientific">Timema californicum</name>
    <name type="common">California timema</name>
    <name type="synonym">Walking stick</name>
    <dbReference type="NCBI Taxonomy" id="61474"/>
    <lineage>
        <taxon>Eukaryota</taxon>
        <taxon>Metazoa</taxon>
        <taxon>Ecdysozoa</taxon>
        <taxon>Arthropoda</taxon>
        <taxon>Hexapoda</taxon>
        <taxon>Insecta</taxon>
        <taxon>Pterygota</taxon>
        <taxon>Neoptera</taxon>
        <taxon>Polyneoptera</taxon>
        <taxon>Phasmatodea</taxon>
        <taxon>Timematodea</taxon>
        <taxon>Timematoidea</taxon>
        <taxon>Timematidae</taxon>
        <taxon>Timema</taxon>
    </lineage>
</organism>
<name>A0A7R9J0F9_TIMCA</name>
<sequence length="677" mass="75767">MRGAVTAAEISQLLATQGLGGKVNVALVQDEYKKDLLRLLSKCEGSKAIVWDKGLAGPVGLIAKLDLLRDNEVMKMFPMTGDRLPTEVVKIKNLIFISRPKLSLMDLVAKHIHWEEQSSTNKREFHLFFVPRRSKVCEKFLMTKGVFGTLTFIEEFACNLFPFDSDLMSMELEDAYKEYHFENDPTCLYQVAKAVMELQRLFGTIPAVYGKGAGAKHVCDLMRRMARERMGLEPPQPKIDRLLLLDRSVDLLTALATPLTYEGLIDEIFSINSTTAHFPAESSMPDSVASTHPPIPRFTKADEMPGDMPTQKKKIILNSADELFAEIRDKNFNAVGPTLSRKARLISSQFEERHGEKTVQEMKQFVARLPHMMAAKASLATHTTIAELIKELTDSDDFLESLQTEQEFMNGIDTDRVHPYIEDCIAQKHPLLKVLKLLCMQSITNSGMKAKVLDHYKREILQTYGFQHILTLRNLESVGLLRVQHSSRPYTILRKMLRLTVEDESEITPTDISYVHSVYAPLSVRLAQQLVSPGGWKGMQDILGLLPGPTVEETQLDKQGKDLVGTQPSQTEVVLVFFIGGCTYSEVSALRFLSQREDSNVEFVLANALVALSSAAKDGEIETSHAILIDTVNSDIETSPGCTTNVPADSDSRQTHINIVRLSSLEKLTRGQFHSQV</sequence>
<proteinExistence type="inferred from homology"/>
<dbReference type="FunFam" id="1.25.40.850:FF:000002">
    <property type="entry name" value="Vacuolar protein sorting-associated protein 33A"/>
    <property type="match status" value="1"/>
</dbReference>
<dbReference type="InterPro" id="IPR036045">
    <property type="entry name" value="Sec1-like_sf"/>
</dbReference>
<evidence type="ECO:0000256" key="1">
    <source>
        <dbReference type="ARBA" id="ARBA00009884"/>
    </source>
</evidence>
<dbReference type="InterPro" id="IPR027482">
    <property type="entry name" value="Sec1-like_dom2"/>
</dbReference>
<dbReference type="GO" id="GO:0016192">
    <property type="term" value="P:vesicle-mediated transport"/>
    <property type="evidence" value="ECO:0007669"/>
    <property type="project" value="InterPro"/>
</dbReference>
<reference evidence="2" key="1">
    <citation type="submission" date="2020-11" db="EMBL/GenBank/DDBJ databases">
        <authorList>
            <person name="Tran Van P."/>
        </authorList>
    </citation>
    <scope>NUCLEOTIDE SEQUENCE</scope>
</reference>
<dbReference type="Gene3D" id="3.90.830.10">
    <property type="entry name" value="Syntaxin Binding Protein 1, Chain A, domain 2"/>
    <property type="match status" value="1"/>
</dbReference>
<dbReference type="InterPro" id="IPR043127">
    <property type="entry name" value="Sec-1-like_dom3a"/>
</dbReference>
<dbReference type="InterPro" id="IPR043154">
    <property type="entry name" value="Sec-1-like_dom1"/>
</dbReference>
<gene>
    <name evidence="2" type="ORF">TCMB3V08_LOCUS3058</name>
</gene>
<dbReference type="PANTHER" id="PTHR11679">
    <property type="entry name" value="VESICLE PROTEIN SORTING-ASSOCIATED"/>
    <property type="match status" value="1"/>
</dbReference>